<evidence type="ECO:0000256" key="1">
    <source>
        <dbReference type="SAM" id="SignalP"/>
    </source>
</evidence>
<reference evidence="2 3" key="1">
    <citation type="submission" date="2024-04" db="EMBL/GenBank/DDBJ databases">
        <authorList>
            <consortium name="Genoscope - CEA"/>
            <person name="William W."/>
        </authorList>
    </citation>
    <scope>NUCLEOTIDE SEQUENCE [LARGE SCALE GENOMIC DNA]</scope>
</reference>
<dbReference type="Proteomes" id="UP001497497">
    <property type="component" value="Unassembled WGS sequence"/>
</dbReference>
<sequence length="312" mass="34144">MFPLSKYLLQICISHLFVVVQLSSAVSFGPMESRGQLTDPRIYEASGLAISRVHKNIAYTHNDKDGIHEVFAFDINSGSTVATLLINNATNTDWEDVAYGPCFDDCITSTCSAQTTPTRYCIYIADVGVHVAKGTENVIYAIREPLTLQDATVDLVGSLAFNWTEVNAETLMISPGGQLFIMSKVFGGRALFAEIPASGWNKDSATWLDLNNAAVFKITTNSNDPLGGDISPNGKNVIVVGEEGIYYLSVPDNDYIKAVKNNVPIQVNTYQRVNNSQGIAWSPDEKGFYVLAEGRNSTLYFYSFDEFGLIVG</sequence>
<dbReference type="InterPro" id="IPR011044">
    <property type="entry name" value="Quino_amine_DH_bsu"/>
</dbReference>
<feature type="signal peptide" evidence="1">
    <location>
        <begin position="1"/>
        <end position="25"/>
    </location>
</feature>
<keyword evidence="1" id="KW-0732">Signal</keyword>
<proteinExistence type="predicted"/>
<organism evidence="2 3">
    <name type="scientific">Lymnaea stagnalis</name>
    <name type="common">Great pond snail</name>
    <name type="synonym">Helix stagnalis</name>
    <dbReference type="NCBI Taxonomy" id="6523"/>
    <lineage>
        <taxon>Eukaryota</taxon>
        <taxon>Metazoa</taxon>
        <taxon>Spiralia</taxon>
        <taxon>Lophotrochozoa</taxon>
        <taxon>Mollusca</taxon>
        <taxon>Gastropoda</taxon>
        <taxon>Heterobranchia</taxon>
        <taxon>Euthyneura</taxon>
        <taxon>Panpulmonata</taxon>
        <taxon>Hygrophila</taxon>
        <taxon>Lymnaeoidea</taxon>
        <taxon>Lymnaeidae</taxon>
        <taxon>Lymnaea</taxon>
    </lineage>
</organism>
<gene>
    <name evidence="2" type="ORF">GSLYS_00012943001</name>
</gene>
<keyword evidence="3" id="KW-1185">Reference proteome</keyword>
<accession>A0AAV2HY56</accession>
<dbReference type="AlphaFoldDB" id="A0AAV2HY56"/>
<dbReference type="SUPFAM" id="SSF50969">
    <property type="entry name" value="YVTN repeat-like/Quinoprotein amine dehydrogenase"/>
    <property type="match status" value="1"/>
</dbReference>
<evidence type="ECO:0000313" key="2">
    <source>
        <dbReference type="EMBL" id="CAL1539122.1"/>
    </source>
</evidence>
<dbReference type="EMBL" id="CAXITT010000327">
    <property type="protein sequence ID" value="CAL1539122.1"/>
    <property type="molecule type" value="Genomic_DNA"/>
</dbReference>
<comment type="caution">
    <text evidence="2">The sequence shown here is derived from an EMBL/GenBank/DDBJ whole genome shotgun (WGS) entry which is preliminary data.</text>
</comment>
<protein>
    <submittedName>
        <fullName evidence="2">Uncharacterized protein</fullName>
    </submittedName>
</protein>
<name>A0AAV2HY56_LYMST</name>
<feature type="chain" id="PRO_5043718702" evidence="1">
    <location>
        <begin position="26"/>
        <end position="312"/>
    </location>
</feature>
<evidence type="ECO:0000313" key="3">
    <source>
        <dbReference type="Proteomes" id="UP001497497"/>
    </source>
</evidence>